<organism evidence="5 6">
    <name type="scientific">Aquibium carbonis</name>
    <dbReference type="NCBI Taxonomy" id="2495581"/>
    <lineage>
        <taxon>Bacteria</taxon>
        <taxon>Pseudomonadati</taxon>
        <taxon>Pseudomonadota</taxon>
        <taxon>Alphaproteobacteria</taxon>
        <taxon>Hyphomicrobiales</taxon>
        <taxon>Phyllobacteriaceae</taxon>
        <taxon>Aquibium</taxon>
    </lineage>
</organism>
<dbReference type="AlphaFoldDB" id="A0A3S0A7P6"/>
<dbReference type="CDD" id="cd02968">
    <property type="entry name" value="SCO"/>
    <property type="match status" value="1"/>
</dbReference>
<feature type="binding site" evidence="3">
    <location>
        <position position="81"/>
    </location>
    <ligand>
        <name>Cu cation</name>
        <dbReference type="ChEBI" id="CHEBI:23378"/>
    </ligand>
</feature>
<dbReference type="Proteomes" id="UP000278398">
    <property type="component" value="Unassembled WGS sequence"/>
</dbReference>
<name>A0A3S0A7P6_9HYPH</name>
<evidence type="ECO:0000256" key="4">
    <source>
        <dbReference type="PIRSR" id="PIRSR603782-2"/>
    </source>
</evidence>
<evidence type="ECO:0000256" key="1">
    <source>
        <dbReference type="ARBA" id="ARBA00010996"/>
    </source>
</evidence>
<dbReference type="Gene3D" id="3.40.30.10">
    <property type="entry name" value="Glutaredoxin"/>
    <property type="match status" value="1"/>
</dbReference>
<feature type="binding site" evidence="3">
    <location>
        <position position="165"/>
    </location>
    <ligand>
        <name>Cu cation</name>
        <dbReference type="ChEBI" id="CHEBI:23378"/>
    </ligand>
</feature>
<dbReference type="RefSeq" id="WP_126699772.1">
    <property type="nucleotide sequence ID" value="NZ_RWKW01000034.1"/>
</dbReference>
<comment type="caution">
    <text evidence="5">The sequence shown here is derived from an EMBL/GenBank/DDBJ whole genome shotgun (WGS) entry which is preliminary data.</text>
</comment>
<evidence type="ECO:0000313" key="6">
    <source>
        <dbReference type="Proteomes" id="UP000278398"/>
    </source>
</evidence>
<dbReference type="PANTHER" id="PTHR12151">
    <property type="entry name" value="ELECTRON TRANSPORT PROTIN SCO1/SENC FAMILY MEMBER"/>
    <property type="match status" value="1"/>
</dbReference>
<sequence>MNRVRLFRICVWGAVVLLAGFLLVSTMLPEPQAPAEASTGTARVGGPFSLTSHEGERIDNQSLTGRPYLVFFGFTHCPEICPTTLFELTDLMSELGADAEKFEALFVTVDPERDTQALLASYMTSFDSRITALRGSSEETETTLRAFSAYAAKVPLEDGQYTMDHTTGVYLVRGDGSFGGTLDMHEPRDIRLQKLRRLAGS</sequence>
<dbReference type="Pfam" id="PF02630">
    <property type="entry name" value="SCO1-SenC"/>
    <property type="match status" value="1"/>
</dbReference>
<reference evidence="5 6" key="1">
    <citation type="submission" date="2018-12" db="EMBL/GenBank/DDBJ databases">
        <title>Mesorhizobium carbonis sp. nov., isolated from coal mine water.</title>
        <authorList>
            <person name="Xin W."/>
            <person name="Xu Z."/>
            <person name="Xiang F."/>
            <person name="Zhang J."/>
            <person name="Xi L."/>
            <person name="Liu J."/>
        </authorList>
    </citation>
    <scope>NUCLEOTIDE SEQUENCE [LARGE SCALE GENOMIC DNA]</scope>
    <source>
        <strain evidence="5 6">B2.3</strain>
    </source>
</reference>
<evidence type="ECO:0000313" key="5">
    <source>
        <dbReference type="EMBL" id="RST86591.1"/>
    </source>
</evidence>
<evidence type="ECO:0000256" key="2">
    <source>
        <dbReference type="ARBA" id="ARBA00023008"/>
    </source>
</evidence>
<keyword evidence="2 3" id="KW-0186">Copper</keyword>
<dbReference type="GO" id="GO:0046872">
    <property type="term" value="F:metal ion binding"/>
    <property type="evidence" value="ECO:0007669"/>
    <property type="project" value="UniProtKB-KW"/>
</dbReference>
<dbReference type="InterPro" id="IPR003782">
    <property type="entry name" value="SCO1/SenC"/>
</dbReference>
<gene>
    <name evidence="5" type="ORF">EJC49_09945</name>
</gene>
<keyword evidence="6" id="KW-1185">Reference proteome</keyword>
<dbReference type="FunFam" id="3.40.30.10:FF:000013">
    <property type="entry name" value="Blast:Protein SCO1 homolog, mitochondrial"/>
    <property type="match status" value="1"/>
</dbReference>
<dbReference type="SUPFAM" id="SSF52833">
    <property type="entry name" value="Thioredoxin-like"/>
    <property type="match status" value="1"/>
</dbReference>
<protein>
    <submittedName>
        <fullName evidence="5">SCO family protein</fullName>
    </submittedName>
</protein>
<keyword evidence="3" id="KW-0479">Metal-binding</keyword>
<accession>A0A3S0A7P6</accession>
<dbReference type="OrthoDB" id="9790194at2"/>
<dbReference type="PANTHER" id="PTHR12151:SF25">
    <property type="entry name" value="LINALOOL DEHYDRATASE_ISOMERASE DOMAIN-CONTAINING PROTEIN"/>
    <property type="match status" value="1"/>
</dbReference>
<comment type="similarity">
    <text evidence="1">Belongs to the SCO1/2 family.</text>
</comment>
<dbReference type="EMBL" id="RWKW01000034">
    <property type="protein sequence ID" value="RST86591.1"/>
    <property type="molecule type" value="Genomic_DNA"/>
</dbReference>
<proteinExistence type="inferred from homology"/>
<keyword evidence="4" id="KW-1015">Disulfide bond</keyword>
<feature type="binding site" evidence="3">
    <location>
        <position position="77"/>
    </location>
    <ligand>
        <name>Cu cation</name>
        <dbReference type="ChEBI" id="CHEBI:23378"/>
    </ligand>
</feature>
<evidence type="ECO:0000256" key="3">
    <source>
        <dbReference type="PIRSR" id="PIRSR603782-1"/>
    </source>
</evidence>
<dbReference type="InterPro" id="IPR036249">
    <property type="entry name" value="Thioredoxin-like_sf"/>
</dbReference>
<feature type="disulfide bond" description="Redox-active" evidence="4">
    <location>
        <begin position="77"/>
        <end position="81"/>
    </location>
</feature>